<dbReference type="Pfam" id="PF14907">
    <property type="entry name" value="NTP_transf_5"/>
    <property type="match status" value="1"/>
</dbReference>
<accession>A0ABX1TP75</accession>
<evidence type="ECO:0000313" key="2">
    <source>
        <dbReference type="Proteomes" id="UP000760480"/>
    </source>
</evidence>
<keyword evidence="2" id="KW-1185">Reference proteome</keyword>
<proteinExistence type="predicted"/>
<dbReference type="EMBL" id="SPMZ01000082">
    <property type="protein sequence ID" value="NMQ21232.1"/>
    <property type="molecule type" value="Genomic_DNA"/>
</dbReference>
<organism evidence="1 2">
    <name type="scientific">Candidatus Competibacter phosphatis</name>
    <dbReference type="NCBI Taxonomy" id="221280"/>
    <lineage>
        <taxon>Bacteria</taxon>
        <taxon>Pseudomonadati</taxon>
        <taxon>Pseudomonadota</taxon>
        <taxon>Gammaproteobacteria</taxon>
        <taxon>Candidatus Competibacteraceae</taxon>
        <taxon>Candidatus Competibacter</taxon>
    </lineage>
</organism>
<evidence type="ECO:0000313" key="1">
    <source>
        <dbReference type="EMBL" id="NMQ21232.1"/>
    </source>
</evidence>
<dbReference type="Proteomes" id="UP000760480">
    <property type="component" value="Unassembled WGS sequence"/>
</dbReference>
<reference evidence="1 2" key="1">
    <citation type="submission" date="2019-03" db="EMBL/GenBank/DDBJ databases">
        <title>Metabolic reconstructions from genomes of highly enriched 'Candidatus Accumulibacter' and 'Candidatus Competibacter' bioreactor populations.</title>
        <authorList>
            <person name="Annavajhala M.K."/>
            <person name="Welles L."/>
            <person name="Abbas B."/>
            <person name="Sorokin D."/>
            <person name="Park H."/>
            <person name="Van Loosdrecht M."/>
            <person name="Chandran K."/>
        </authorList>
    </citation>
    <scope>NUCLEOTIDE SEQUENCE [LARGE SCALE GENOMIC DNA]</scope>
    <source>
        <strain evidence="1 2">SBR_G</strain>
    </source>
</reference>
<dbReference type="RefSeq" id="WP_211203231.1">
    <property type="nucleotide sequence ID" value="NZ_SPMZ01000082.1"/>
</dbReference>
<dbReference type="InterPro" id="IPR039498">
    <property type="entry name" value="NTP_transf_5"/>
</dbReference>
<protein>
    <submittedName>
        <fullName evidence="1">Uncharacterized protein</fullName>
    </submittedName>
</protein>
<gene>
    <name evidence="1" type="ORF">E4P82_19740</name>
</gene>
<comment type="caution">
    <text evidence="1">The sequence shown here is derived from an EMBL/GenBank/DDBJ whole genome shotgun (WGS) entry which is preliminary data.</text>
</comment>
<sequence length="80" mass="9592">MVRQDLDWHYLMKSAFHHKVVPLLYQNIRRISPSKIPKQMLKRTSKNIMSSMQKKNLFLAVELIKLLRLLEEKKNLCNTI</sequence>
<name>A0ABX1TP75_9GAMM</name>